<evidence type="ECO:0000313" key="5">
    <source>
        <dbReference type="Proteomes" id="UP000000589"/>
    </source>
</evidence>
<evidence type="ECO:0000313" key="4">
    <source>
        <dbReference type="MGI" id="MGI:3588289"/>
    </source>
</evidence>
<feature type="domain" description="Kazal-like" evidence="2">
    <location>
        <begin position="58"/>
        <end position="113"/>
    </location>
</feature>
<dbReference type="Bgee" id="ENSMUSG00000073573">
    <property type="expression patterns" value="Expressed in mesodermal cell in embryo and 5 other cell types or tissues"/>
</dbReference>
<evidence type="ECO:0000259" key="2">
    <source>
        <dbReference type="PROSITE" id="PS51465"/>
    </source>
</evidence>
<dbReference type="GeneID" id="433181"/>
<feature type="transmembrane region" description="Helical" evidence="1">
    <location>
        <begin position="30"/>
        <end position="48"/>
    </location>
</feature>
<gene>
    <name evidence="3 4" type="primary">Spink11</name>
</gene>
<reference evidence="3" key="3">
    <citation type="submission" date="2025-08" db="UniProtKB">
        <authorList>
            <consortium name="Ensembl"/>
        </authorList>
    </citation>
    <scope>IDENTIFICATION</scope>
    <source>
        <strain evidence="3">C57BL/6J</strain>
    </source>
</reference>
<keyword evidence="1" id="KW-0472">Membrane</keyword>
<dbReference type="Ensembl" id="ENSMUST00000097587.5">
    <property type="protein sequence ID" value="ENSMUSP00000095194.5"/>
    <property type="gene ID" value="ENSMUSG00000073573.7"/>
</dbReference>
<accession>A0A0R4J158</accession>
<evidence type="ECO:0000313" key="3">
    <source>
        <dbReference type="Ensembl" id="ENSMUSP00000095194.5"/>
    </source>
</evidence>
<dbReference type="PROSITE" id="PS51465">
    <property type="entry name" value="KAZAL_2"/>
    <property type="match status" value="1"/>
</dbReference>
<dbReference type="InterPro" id="IPR036058">
    <property type="entry name" value="Kazal_dom_sf"/>
</dbReference>
<keyword evidence="5" id="KW-1185">Reference proteome</keyword>
<dbReference type="GeneTree" id="ENSGT00940000164814"/>
<dbReference type="DNASU" id="433181"/>
<keyword evidence="1" id="KW-1133">Transmembrane helix</keyword>
<dbReference type="PhylomeDB" id="A0A0R4J158"/>
<dbReference type="Pfam" id="PF00050">
    <property type="entry name" value="Kazal_1"/>
    <property type="match status" value="1"/>
</dbReference>
<evidence type="ECO:0000256" key="1">
    <source>
        <dbReference type="SAM" id="Phobius"/>
    </source>
</evidence>
<dbReference type="AlphaFoldDB" id="A0A0R4J158"/>
<dbReference type="SMR" id="A0A0R4J158"/>
<dbReference type="RefSeq" id="NP_001041682.3">
    <property type="nucleotide sequence ID" value="NM_001048217.4"/>
</dbReference>
<dbReference type="VEuPathDB" id="HostDB:ENSMUSG00000073573"/>
<dbReference type="CDD" id="cd00104">
    <property type="entry name" value="KAZAL_FS"/>
    <property type="match status" value="1"/>
</dbReference>
<reference evidence="3" key="4">
    <citation type="submission" date="2025-09" db="UniProtKB">
        <authorList>
            <consortium name="Ensembl"/>
        </authorList>
    </citation>
    <scope>IDENTIFICATION</scope>
    <source>
        <strain evidence="3">C57BL/6J</strain>
    </source>
</reference>
<dbReference type="PANTHER" id="PTHR21312:SF30">
    <property type="entry name" value="SERINE PROTEASE INHIBITOR KAZAL-TYPE 11-RELATED"/>
    <property type="match status" value="1"/>
</dbReference>
<reference evidence="3 5" key="2">
    <citation type="journal article" date="2011" name="PLoS Biol.">
        <title>Modernizing reference genome assemblies.</title>
        <authorList>
            <person name="Church D.M."/>
            <person name="Schneider V.A."/>
            <person name="Graves T."/>
            <person name="Auger K."/>
            <person name="Cunningham F."/>
            <person name="Bouk N."/>
            <person name="Chen H.C."/>
            <person name="Agarwala R."/>
            <person name="McLaren W.M."/>
            <person name="Ritchie G.R."/>
            <person name="Albracht D."/>
            <person name="Kremitzki M."/>
            <person name="Rock S."/>
            <person name="Kotkiewicz H."/>
            <person name="Kremitzki C."/>
            <person name="Wollam A."/>
            <person name="Trani L."/>
            <person name="Fulton L."/>
            <person name="Fulton R."/>
            <person name="Matthews L."/>
            <person name="Whitehead S."/>
            <person name="Chow W."/>
            <person name="Torrance J."/>
            <person name="Dunn M."/>
            <person name="Harden G."/>
            <person name="Threadgold G."/>
            <person name="Wood J."/>
            <person name="Collins J."/>
            <person name="Heath P."/>
            <person name="Griffiths G."/>
            <person name="Pelan S."/>
            <person name="Grafham D."/>
            <person name="Eichler E.E."/>
            <person name="Weinstock G."/>
            <person name="Mardis E.R."/>
            <person name="Wilson R.K."/>
            <person name="Howe K."/>
            <person name="Flicek P."/>
            <person name="Hubbard T."/>
        </authorList>
    </citation>
    <scope>NUCLEOTIDE SEQUENCE [LARGE SCALE GENOMIC DNA]</scope>
    <source>
        <strain evidence="3 5">C57BL/6J</strain>
    </source>
</reference>
<dbReference type="Proteomes" id="UP000000589">
    <property type="component" value="Chromosome 18"/>
</dbReference>
<dbReference type="ExpressionAtlas" id="A0A0R4J158">
    <property type="expression patterns" value="baseline and differential"/>
</dbReference>
<name>A0A0R4J158_MOUSE</name>
<dbReference type="BioGRID-ORCS" id="433181">
    <property type="hits" value="0 hits in 77 CRISPR screens"/>
</dbReference>
<dbReference type="Gene3D" id="3.30.60.30">
    <property type="match status" value="1"/>
</dbReference>
<keyword evidence="1" id="KW-0812">Transmembrane</keyword>
<dbReference type="KEGG" id="mmu:433181"/>
<dbReference type="PROSITE" id="PS00282">
    <property type="entry name" value="KAZAL_1"/>
    <property type="match status" value="1"/>
</dbReference>
<protein>
    <submittedName>
        <fullName evidence="3">Serine peptidase inhibitor, Kazal type 11</fullName>
    </submittedName>
</protein>
<dbReference type="ProteomicsDB" id="372207"/>
<sequence>MCNEVEEQTVSTECWYIFISVFRFDKMSSTWIKFLFILTLVLLPYFVAESAVASPESLRKVPNCTLYKSESDCSRTLIPVCADNQMTYYNACYFCLEQLVSPIKYKYHGICTKE</sequence>
<reference evidence="3 5" key="1">
    <citation type="journal article" date="2009" name="PLoS Biol.">
        <title>Lineage-specific biology revealed by a finished genome assembly of the mouse.</title>
        <authorList>
            <consortium name="Mouse Genome Sequencing Consortium"/>
            <person name="Church D.M."/>
            <person name="Goodstadt L."/>
            <person name="Hillier L.W."/>
            <person name="Zody M.C."/>
            <person name="Goldstein S."/>
            <person name="She X."/>
            <person name="Bult C.J."/>
            <person name="Agarwala R."/>
            <person name="Cherry J.L."/>
            <person name="DiCuccio M."/>
            <person name="Hlavina W."/>
            <person name="Kapustin Y."/>
            <person name="Meric P."/>
            <person name="Maglott D."/>
            <person name="Birtle Z."/>
            <person name="Marques A.C."/>
            <person name="Graves T."/>
            <person name="Zhou S."/>
            <person name="Teague B."/>
            <person name="Potamousis K."/>
            <person name="Churas C."/>
            <person name="Place M."/>
            <person name="Herschleb J."/>
            <person name="Runnheim R."/>
            <person name="Forrest D."/>
            <person name="Amos-Landgraf J."/>
            <person name="Schwartz D.C."/>
            <person name="Cheng Z."/>
            <person name="Lindblad-Toh K."/>
            <person name="Eichler E.E."/>
            <person name="Ponting C.P."/>
        </authorList>
    </citation>
    <scope>NUCLEOTIDE SEQUENCE [LARGE SCALE GENOMIC DNA]</scope>
    <source>
        <strain evidence="3 5">C57BL/6J</strain>
    </source>
</reference>
<dbReference type="SUPFAM" id="SSF100895">
    <property type="entry name" value="Kazal-type serine protease inhibitors"/>
    <property type="match status" value="1"/>
</dbReference>
<dbReference type="AGR" id="MGI:3588289"/>
<organism evidence="3 5">
    <name type="scientific">Mus musculus</name>
    <name type="common">Mouse</name>
    <dbReference type="NCBI Taxonomy" id="10090"/>
    <lineage>
        <taxon>Eukaryota</taxon>
        <taxon>Metazoa</taxon>
        <taxon>Chordata</taxon>
        <taxon>Craniata</taxon>
        <taxon>Vertebrata</taxon>
        <taxon>Euteleostomi</taxon>
        <taxon>Mammalia</taxon>
        <taxon>Eutheria</taxon>
        <taxon>Euarchontoglires</taxon>
        <taxon>Glires</taxon>
        <taxon>Rodentia</taxon>
        <taxon>Myomorpha</taxon>
        <taxon>Muroidea</taxon>
        <taxon>Muridae</taxon>
        <taxon>Murinae</taxon>
        <taxon>Mus</taxon>
        <taxon>Mus</taxon>
    </lineage>
</organism>
<dbReference type="PANTHER" id="PTHR21312">
    <property type="entry name" value="SERINE PROTEASE INHIBITOR"/>
    <property type="match status" value="1"/>
</dbReference>
<dbReference type="CTD" id="433181"/>
<dbReference type="OrthoDB" id="328123at2759"/>
<dbReference type="MGI" id="MGI:3588289">
    <property type="gene designation" value="Spink11"/>
</dbReference>
<dbReference type="InterPro" id="IPR002350">
    <property type="entry name" value="Kazal_dom"/>
</dbReference>
<proteinExistence type="predicted"/>
<dbReference type="OMA" id="PVCANDR"/>